<proteinExistence type="predicted"/>
<evidence type="ECO:0000313" key="3">
    <source>
        <dbReference type="Proteomes" id="UP000277580"/>
    </source>
</evidence>
<dbReference type="AlphaFoldDB" id="A0A3N4KHS6"/>
<protein>
    <submittedName>
        <fullName evidence="2">Uncharacterized protein</fullName>
    </submittedName>
</protein>
<accession>A0A3N4KHS6</accession>
<organism evidence="2 3">
    <name type="scientific">Morchella conica CCBAS932</name>
    <dbReference type="NCBI Taxonomy" id="1392247"/>
    <lineage>
        <taxon>Eukaryota</taxon>
        <taxon>Fungi</taxon>
        <taxon>Dikarya</taxon>
        <taxon>Ascomycota</taxon>
        <taxon>Pezizomycotina</taxon>
        <taxon>Pezizomycetes</taxon>
        <taxon>Pezizales</taxon>
        <taxon>Morchellaceae</taxon>
        <taxon>Morchella</taxon>
    </lineage>
</organism>
<dbReference type="InParanoid" id="A0A3N4KHS6"/>
<gene>
    <name evidence="2" type="ORF">P167DRAFT_275238</name>
</gene>
<sequence>MDGPDNKTGRGAALRTYSTLSPHPVRHYILYSNLPLHSRGREYRERSLKGRKGSCTSNFPYSMYSLARSLCIPVQRNEPLSSWHHALSTRTVNRSPTSTCTIVTNPPPPFGPPSHFSPLLATPSHLEANPLPPPIKPASSTKYRQQRYATAAG</sequence>
<reference evidence="2 3" key="1">
    <citation type="journal article" date="2018" name="Nat. Ecol. Evol.">
        <title>Pezizomycetes genomes reveal the molecular basis of ectomycorrhizal truffle lifestyle.</title>
        <authorList>
            <person name="Murat C."/>
            <person name="Payen T."/>
            <person name="Noel B."/>
            <person name="Kuo A."/>
            <person name="Morin E."/>
            <person name="Chen J."/>
            <person name="Kohler A."/>
            <person name="Krizsan K."/>
            <person name="Balestrini R."/>
            <person name="Da Silva C."/>
            <person name="Montanini B."/>
            <person name="Hainaut M."/>
            <person name="Levati E."/>
            <person name="Barry K.W."/>
            <person name="Belfiori B."/>
            <person name="Cichocki N."/>
            <person name="Clum A."/>
            <person name="Dockter R.B."/>
            <person name="Fauchery L."/>
            <person name="Guy J."/>
            <person name="Iotti M."/>
            <person name="Le Tacon F."/>
            <person name="Lindquist E.A."/>
            <person name="Lipzen A."/>
            <person name="Malagnac F."/>
            <person name="Mello A."/>
            <person name="Molinier V."/>
            <person name="Miyauchi S."/>
            <person name="Poulain J."/>
            <person name="Riccioni C."/>
            <person name="Rubini A."/>
            <person name="Sitrit Y."/>
            <person name="Splivallo R."/>
            <person name="Traeger S."/>
            <person name="Wang M."/>
            <person name="Zifcakova L."/>
            <person name="Wipf D."/>
            <person name="Zambonelli A."/>
            <person name="Paolocci F."/>
            <person name="Nowrousian M."/>
            <person name="Ottonello S."/>
            <person name="Baldrian P."/>
            <person name="Spatafora J.W."/>
            <person name="Henrissat B."/>
            <person name="Nagy L.G."/>
            <person name="Aury J.M."/>
            <person name="Wincker P."/>
            <person name="Grigoriev I.V."/>
            <person name="Bonfante P."/>
            <person name="Martin F.M."/>
        </authorList>
    </citation>
    <scope>NUCLEOTIDE SEQUENCE [LARGE SCALE GENOMIC DNA]</scope>
    <source>
        <strain evidence="2 3">CCBAS932</strain>
    </source>
</reference>
<keyword evidence="3" id="KW-1185">Reference proteome</keyword>
<dbReference type="Proteomes" id="UP000277580">
    <property type="component" value="Unassembled WGS sequence"/>
</dbReference>
<evidence type="ECO:0000313" key="2">
    <source>
        <dbReference type="EMBL" id="RPB10114.1"/>
    </source>
</evidence>
<evidence type="ECO:0000256" key="1">
    <source>
        <dbReference type="SAM" id="MobiDB-lite"/>
    </source>
</evidence>
<feature type="region of interest" description="Disordered" evidence="1">
    <location>
        <begin position="106"/>
        <end position="153"/>
    </location>
</feature>
<name>A0A3N4KHS6_9PEZI</name>
<dbReference type="EMBL" id="ML119145">
    <property type="protein sequence ID" value="RPB10114.1"/>
    <property type="molecule type" value="Genomic_DNA"/>
</dbReference>